<evidence type="ECO:0000313" key="10">
    <source>
        <dbReference type="Proteomes" id="UP001442841"/>
    </source>
</evidence>
<feature type="region of interest" description="Disordered" evidence="7">
    <location>
        <begin position="123"/>
        <end position="168"/>
    </location>
</feature>
<keyword evidence="3" id="KW-1003">Cell membrane</keyword>
<keyword evidence="6 8" id="KW-0472">Membrane</keyword>
<feature type="compositionally biased region" description="Acidic residues" evidence="7">
    <location>
        <begin position="144"/>
        <end position="157"/>
    </location>
</feature>
<dbReference type="PANTHER" id="PTHR34583:SF2">
    <property type="entry name" value="ANTIPORTER SUBUNIT MNHC2-RELATED"/>
    <property type="match status" value="1"/>
</dbReference>
<dbReference type="PANTHER" id="PTHR34583">
    <property type="entry name" value="ANTIPORTER SUBUNIT MNHC2-RELATED"/>
    <property type="match status" value="1"/>
</dbReference>
<dbReference type="Pfam" id="PF00420">
    <property type="entry name" value="Oxidored_q2"/>
    <property type="match status" value="1"/>
</dbReference>
<reference evidence="9 10" key="1">
    <citation type="submission" date="2024-04" db="EMBL/GenBank/DDBJ databases">
        <title>Isolation of an actinomycete strain from pig manure.</title>
        <authorList>
            <person name="Gong T."/>
            <person name="Yu Z."/>
            <person name="An M."/>
            <person name="Wei C."/>
            <person name="Yang W."/>
            <person name="Liu L."/>
        </authorList>
    </citation>
    <scope>NUCLEOTIDE SEQUENCE [LARGE SCALE GENOMIC DNA]</scope>
    <source>
        <strain evidence="9 10">ZF39</strain>
    </source>
</reference>
<dbReference type="InterPro" id="IPR039428">
    <property type="entry name" value="NUOK/Mnh_C1-like"/>
</dbReference>
<keyword evidence="4 8" id="KW-0812">Transmembrane</keyword>
<sequence length="168" mass="17935">MIALALGIGLLIGGGVFMILRRGLLRVIVGFVLLSHGVNLLIVSAGGTDRRDAALGEDLDPALVADPLPQAFVLTAIVIAFAITVFLLVLAITGEGDDDTRIELEGRELETPHLIDAEEVVVPPRRHRDPGGPAPTHPHPYLDWADDVDEIDDLDEASDARDAEGEAR</sequence>
<proteinExistence type="inferred from homology"/>
<comment type="similarity">
    <text evidence="2">Belongs to the CPA3 antiporters (TC 2.A.63) subunit C family.</text>
</comment>
<evidence type="ECO:0000256" key="6">
    <source>
        <dbReference type="ARBA" id="ARBA00023136"/>
    </source>
</evidence>
<dbReference type="Gene3D" id="1.10.287.3510">
    <property type="match status" value="1"/>
</dbReference>
<keyword evidence="10" id="KW-1185">Reference proteome</keyword>
<evidence type="ECO:0000256" key="4">
    <source>
        <dbReference type="ARBA" id="ARBA00022692"/>
    </source>
</evidence>
<evidence type="ECO:0000256" key="5">
    <source>
        <dbReference type="ARBA" id="ARBA00022989"/>
    </source>
</evidence>
<keyword evidence="5 8" id="KW-1133">Transmembrane helix</keyword>
<accession>A0ABZ3FJI4</accession>
<dbReference type="RefSeq" id="WP_425307613.1">
    <property type="nucleotide sequence ID" value="NZ_CP154795.1"/>
</dbReference>
<evidence type="ECO:0000256" key="2">
    <source>
        <dbReference type="ARBA" id="ARBA00010388"/>
    </source>
</evidence>
<dbReference type="EMBL" id="CP154795">
    <property type="protein sequence ID" value="XAN06181.1"/>
    <property type="molecule type" value="Genomic_DNA"/>
</dbReference>
<evidence type="ECO:0000256" key="8">
    <source>
        <dbReference type="SAM" id="Phobius"/>
    </source>
</evidence>
<dbReference type="InterPro" id="IPR050601">
    <property type="entry name" value="CPA3_antiporter_subunitC"/>
</dbReference>
<evidence type="ECO:0000256" key="1">
    <source>
        <dbReference type="ARBA" id="ARBA00004651"/>
    </source>
</evidence>
<name>A0ABZ3FJI4_9ACTN</name>
<evidence type="ECO:0000256" key="7">
    <source>
        <dbReference type="SAM" id="MobiDB-lite"/>
    </source>
</evidence>
<evidence type="ECO:0000256" key="3">
    <source>
        <dbReference type="ARBA" id="ARBA00022475"/>
    </source>
</evidence>
<protein>
    <submittedName>
        <fullName evidence="9">Cation:proton antiporter subunit C</fullName>
    </submittedName>
</protein>
<feature type="transmembrane region" description="Helical" evidence="8">
    <location>
        <begin position="68"/>
        <end position="92"/>
    </location>
</feature>
<feature type="compositionally biased region" description="Basic and acidic residues" evidence="7">
    <location>
        <begin position="158"/>
        <end position="168"/>
    </location>
</feature>
<feature type="transmembrane region" description="Helical" evidence="8">
    <location>
        <begin position="27"/>
        <end position="48"/>
    </location>
</feature>
<evidence type="ECO:0000313" key="9">
    <source>
        <dbReference type="EMBL" id="XAN06181.1"/>
    </source>
</evidence>
<dbReference type="Proteomes" id="UP001442841">
    <property type="component" value="Chromosome"/>
</dbReference>
<gene>
    <name evidence="9" type="ORF">AADG42_02285</name>
</gene>
<comment type="subcellular location">
    <subcellularLocation>
        <location evidence="1">Cell membrane</location>
        <topology evidence="1">Multi-pass membrane protein</topology>
    </subcellularLocation>
</comment>
<organism evidence="9 10">
    <name type="scientific">Ammonicoccus fulvus</name>
    <dbReference type="NCBI Taxonomy" id="3138240"/>
    <lineage>
        <taxon>Bacteria</taxon>
        <taxon>Bacillati</taxon>
        <taxon>Actinomycetota</taxon>
        <taxon>Actinomycetes</taxon>
        <taxon>Propionibacteriales</taxon>
        <taxon>Propionibacteriaceae</taxon>
        <taxon>Ammonicoccus</taxon>
    </lineage>
</organism>